<dbReference type="InterPro" id="IPR036942">
    <property type="entry name" value="Beta-barrel_TonB_sf"/>
</dbReference>
<feature type="short sequence motif" description="TonB C-terminal box" evidence="13">
    <location>
        <begin position="765"/>
        <end position="782"/>
    </location>
</feature>
<comment type="caution">
    <text evidence="17">The sequence shown here is derived from an EMBL/GenBank/DDBJ whole genome shotgun (WGS) entry which is preliminary data.</text>
</comment>
<dbReference type="CDD" id="cd01347">
    <property type="entry name" value="ligand_gated_channel"/>
    <property type="match status" value="1"/>
</dbReference>
<dbReference type="EMBL" id="JACHOA010000013">
    <property type="protein sequence ID" value="MBB4615790.1"/>
    <property type="molecule type" value="Genomic_DNA"/>
</dbReference>
<dbReference type="GO" id="GO:0009279">
    <property type="term" value="C:cell outer membrane"/>
    <property type="evidence" value="ECO:0007669"/>
    <property type="project" value="UniProtKB-SubCell"/>
</dbReference>
<evidence type="ECO:0000313" key="18">
    <source>
        <dbReference type="Proteomes" id="UP000538566"/>
    </source>
</evidence>
<accession>A0A7W7AEW9</accession>
<gene>
    <name evidence="17" type="ORF">GGR37_004094</name>
</gene>
<keyword evidence="7" id="KW-0408">Iron</keyword>
<dbReference type="GO" id="GO:0006826">
    <property type="term" value="P:iron ion transport"/>
    <property type="evidence" value="ECO:0007669"/>
    <property type="project" value="UniProtKB-KW"/>
</dbReference>
<keyword evidence="4" id="KW-0410">Iron transport</keyword>
<keyword evidence="9 14" id="KW-0798">TonB box</keyword>
<evidence type="ECO:0000256" key="7">
    <source>
        <dbReference type="ARBA" id="ARBA00023004"/>
    </source>
</evidence>
<keyword evidence="8" id="KW-0406">Ion transport</keyword>
<dbReference type="PROSITE" id="PS52016">
    <property type="entry name" value="TONB_DEPENDENT_REC_3"/>
    <property type="match status" value="1"/>
</dbReference>
<evidence type="ECO:0000256" key="11">
    <source>
        <dbReference type="ARBA" id="ARBA00023237"/>
    </source>
</evidence>
<evidence type="ECO:0000256" key="3">
    <source>
        <dbReference type="ARBA" id="ARBA00022452"/>
    </source>
</evidence>
<dbReference type="Pfam" id="PF00593">
    <property type="entry name" value="TonB_dep_Rec_b-barrel"/>
    <property type="match status" value="1"/>
</dbReference>
<keyword evidence="18" id="KW-1185">Reference proteome</keyword>
<dbReference type="Pfam" id="PF07715">
    <property type="entry name" value="Plug"/>
    <property type="match status" value="1"/>
</dbReference>
<dbReference type="SUPFAM" id="SSF56935">
    <property type="entry name" value="Porins"/>
    <property type="match status" value="1"/>
</dbReference>
<sequence length="782" mass="83276">MVPYEAAEEDAVGVLGINSGSGFMERRGVHGPSRSGAYLAGGRGLIFALACSVSTAALAAEPAPPGQTDVPDYQGDIIVTANRTEQKLQRVGVAATVLSADNLAASGISSTDALVTATPGLQIAQPGGPGLTSLISIRGVSQNDFAGHLESPNSFYVDDAYQVAPSANTQPLFDVKRVEVLKGPQGTLFGRNSVGGLINIITNDPVDDFEGTTTGEIGSLNHVKVEGALNAPLGGGSAIRIAFYKSNQDGYLRNVFNDTRQNGDNSIGLRGKLKLQISSDLTAQFSADYFKFTSDAANVAFMVGGVTNADGLGVSVPGQATAYGYIDADGDPYTVAADFNGGLHRENGSVGAKLTYDLGGATLVSQTNFGWAKSYYAEDNDSSPLDYTRFFQTSKSNSLTQELRLFGSSDRANWTVGAFYVHIDGGPYTQRFELRNSGPNLIGPINAALDTLYSLKTNSWSVFGQYAYDLTNTLNITGGLRYTRDRKDFNFRFLCDEFASGLGCAIGLIPPPGTEGSASPYADKHSEGAISGRVAIEYKPTSNLLLYASYSRGYKAFSYNVSFSGLAPLNGVRFNGEKINAYEVGQKYTFMGGRGRFNLSGFYYDYEDYQAFDQRGLNLTLYNTSAKIKGLEAELGLNTGGWALNVAGTLLDAKVDNVKLPNGPASRRPPQTPKFTLLGSISKRVPISSGDLNLDVSAIYTGEAFAQLTNAPNTRLPANVIGNARIAYKPSSGAYEIAIYARNIFDNRSVRYAFDLTSPLLGASEGNYGPPRTYGASVKVNF</sequence>
<keyword evidence="6" id="KW-0732">Signal</keyword>
<evidence type="ECO:0000259" key="15">
    <source>
        <dbReference type="Pfam" id="PF00593"/>
    </source>
</evidence>
<evidence type="ECO:0000256" key="12">
    <source>
        <dbReference type="PROSITE-ProRule" id="PRU01360"/>
    </source>
</evidence>
<evidence type="ECO:0000256" key="10">
    <source>
        <dbReference type="ARBA" id="ARBA00023136"/>
    </source>
</evidence>
<dbReference type="RefSeq" id="WP_144908071.1">
    <property type="nucleotide sequence ID" value="NZ_JACHOA010000013.1"/>
</dbReference>
<dbReference type="InterPro" id="IPR039426">
    <property type="entry name" value="TonB-dep_rcpt-like"/>
</dbReference>
<evidence type="ECO:0000256" key="6">
    <source>
        <dbReference type="ARBA" id="ARBA00022729"/>
    </source>
</evidence>
<dbReference type="InterPro" id="IPR000531">
    <property type="entry name" value="Beta-barrel_TonB"/>
</dbReference>
<dbReference type="AlphaFoldDB" id="A0A7W7AEW9"/>
<evidence type="ECO:0000256" key="1">
    <source>
        <dbReference type="ARBA" id="ARBA00004571"/>
    </source>
</evidence>
<evidence type="ECO:0000256" key="4">
    <source>
        <dbReference type="ARBA" id="ARBA00022496"/>
    </source>
</evidence>
<evidence type="ECO:0000256" key="9">
    <source>
        <dbReference type="ARBA" id="ARBA00023077"/>
    </source>
</evidence>
<evidence type="ECO:0000256" key="8">
    <source>
        <dbReference type="ARBA" id="ARBA00023065"/>
    </source>
</evidence>
<keyword evidence="3 12" id="KW-1134">Transmembrane beta strand</keyword>
<keyword evidence="17" id="KW-0675">Receptor</keyword>
<keyword evidence="11 12" id="KW-0998">Cell outer membrane</keyword>
<dbReference type="OrthoDB" id="7208812at2"/>
<evidence type="ECO:0000256" key="14">
    <source>
        <dbReference type="RuleBase" id="RU003357"/>
    </source>
</evidence>
<keyword evidence="10 12" id="KW-0472">Membrane</keyword>
<evidence type="ECO:0000256" key="13">
    <source>
        <dbReference type="PROSITE-ProRule" id="PRU10144"/>
    </source>
</evidence>
<dbReference type="Gene3D" id="2.40.170.20">
    <property type="entry name" value="TonB-dependent receptor, beta-barrel domain"/>
    <property type="match status" value="1"/>
</dbReference>
<name>A0A7W7AEW9_9SPHN</name>
<keyword evidence="2 12" id="KW-0813">Transport</keyword>
<keyword evidence="5 12" id="KW-0812">Transmembrane</keyword>
<proteinExistence type="inferred from homology"/>
<evidence type="ECO:0000313" key="17">
    <source>
        <dbReference type="EMBL" id="MBB4615790.1"/>
    </source>
</evidence>
<feature type="domain" description="TonB-dependent receptor plug" evidence="16">
    <location>
        <begin position="88"/>
        <end position="196"/>
    </location>
</feature>
<dbReference type="PANTHER" id="PTHR32552">
    <property type="entry name" value="FERRICHROME IRON RECEPTOR-RELATED"/>
    <property type="match status" value="1"/>
</dbReference>
<organism evidence="17 18">
    <name type="scientific">Novosphingobium taihuense</name>
    <dbReference type="NCBI Taxonomy" id="260085"/>
    <lineage>
        <taxon>Bacteria</taxon>
        <taxon>Pseudomonadati</taxon>
        <taxon>Pseudomonadota</taxon>
        <taxon>Alphaproteobacteria</taxon>
        <taxon>Sphingomonadales</taxon>
        <taxon>Sphingomonadaceae</taxon>
        <taxon>Novosphingobium</taxon>
    </lineage>
</organism>
<reference evidence="17 18" key="1">
    <citation type="submission" date="2020-08" db="EMBL/GenBank/DDBJ databases">
        <title>Genomic Encyclopedia of Type Strains, Phase IV (KMG-IV): sequencing the most valuable type-strain genomes for metagenomic binning, comparative biology and taxonomic classification.</title>
        <authorList>
            <person name="Goeker M."/>
        </authorList>
    </citation>
    <scope>NUCLEOTIDE SEQUENCE [LARGE SCALE GENOMIC DNA]</scope>
    <source>
        <strain evidence="17 18">DSM 17507</strain>
    </source>
</reference>
<evidence type="ECO:0000256" key="2">
    <source>
        <dbReference type="ARBA" id="ARBA00022448"/>
    </source>
</evidence>
<protein>
    <submittedName>
        <fullName evidence="17">Iron complex outermembrane receptor protein</fullName>
    </submittedName>
</protein>
<feature type="domain" description="TonB-dependent receptor-like beta-barrel" evidence="15">
    <location>
        <begin position="321"/>
        <end position="744"/>
    </location>
</feature>
<evidence type="ECO:0000256" key="5">
    <source>
        <dbReference type="ARBA" id="ARBA00022692"/>
    </source>
</evidence>
<comment type="subcellular location">
    <subcellularLocation>
        <location evidence="1 12">Cell outer membrane</location>
        <topology evidence="1 12">Multi-pass membrane protein</topology>
    </subcellularLocation>
</comment>
<dbReference type="Proteomes" id="UP000538566">
    <property type="component" value="Unassembled WGS sequence"/>
</dbReference>
<dbReference type="InterPro" id="IPR012910">
    <property type="entry name" value="Plug_dom"/>
</dbReference>
<dbReference type="PANTHER" id="PTHR32552:SF81">
    <property type="entry name" value="TONB-DEPENDENT OUTER MEMBRANE RECEPTOR"/>
    <property type="match status" value="1"/>
</dbReference>
<dbReference type="InterPro" id="IPR010917">
    <property type="entry name" value="TonB_rcpt_CS"/>
</dbReference>
<dbReference type="PROSITE" id="PS01156">
    <property type="entry name" value="TONB_DEPENDENT_REC_2"/>
    <property type="match status" value="1"/>
</dbReference>
<comment type="similarity">
    <text evidence="12 14">Belongs to the TonB-dependent receptor family.</text>
</comment>
<evidence type="ECO:0000259" key="16">
    <source>
        <dbReference type="Pfam" id="PF07715"/>
    </source>
</evidence>